<dbReference type="eggNOG" id="COG0488">
    <property type="taxonomic scope" value="Bacteria"/>
</dbReference>
<dbReference type="Gene3D" id="3.40.50.300">
    <property type="entry name" value="P-loop containing nucleotide triphosphate hydrolases"/>
    <property type="match status" value="2"/>
</dbReference>
<dbReference type="InterPro" id="IPR050095">
    <property type="entry name" value="ECF_ABC_transporter_ATP-bd"/>
</dbReference>
<dbReference type="PANTHER" id="PTHR43553:SF1">
    <property type="entry name" value="ABC TRANSPORTER I FAMILY MEMBER 11, CHLOROPLASTIC"/>
    <property type="match status" value="1"/>
</dbReference>
<dbReference type="CDD" id="cd03225">
    <property type="entry name" value="ABC_cobalt_CbiO_domain1"/>
    <property type="match status" value="2"/>
</dbReference>
<evidence type="ECO:0000256" key="3">
    <source>
        <dbReference type="ARBA" id="ARBA00022840"/>
    </source>
</evidence>
<evidence type="ECO:0000256" key="2">
    <source>
        <dbReference type="ARBA" id="ARBA00022741"/>
    </source>
</evidence>
<keyword evidence="2" id="KW-0547">Nucleotide-binding</keyword>
<gene>
    <name evidence="5" type="ordered locus">Ssed_0132</name>
</gene>
<dbReference type="EMBL" id="CP000821">
    <property type="protein sequence ID" value="ABV34745.1"/>
    <property type="molecule type" value="Genomic_DNA"/>
</dbReference>
<dbReference type="STRING" id="425104.Ssed_0132"/>
<keyword evidence="1" id="KW-0813">Transport</keyword>
<name>A8FPH2_SHESH</name>
<organism evidence="5 6">
    <name type="scientific">Shewanella sediminis (strain HAW-EB3)</name>
    <dbReference type="NCBI Taxonomy" id="425104"/>
    <lineage>
        <taxon>Bacteria</taxon>
        <taxon>Pseudomonadati</taxon>
        <taxon>Pseudomonadota</taxon>
        <taxon>Gammaproteobacteria</taxon>
        <taxon>Alteromonadales</taxon>
        <taxon>Shewanellaceae</taxon>
        <taxon>Shewanella</taxon>
    </lineage>
</organism>
<dbReference type="GO" id="GO:0005524">
    <property type="term" value="F:ATP binding"/>
    <property type="evidence" value="ECO:0007669"/>
    <property type="project" value="UniProtKB-KW"/>
</dbReference>
<dbReference type="PROSITE" id="PS50893">
    <property type="entry name" value="ABC_TRANSPORTER_2"/>
    <property type="match status" value="2"/>
</dbReference>
<dbReference type="GO" id="GO:0042626">
    <property type="term" value="F:ATPase-coupled transmembrane transporter activity"/>
    <property type="evidence" value="ECO:0007669"/>
    <property type="project" value="TreeGrafter"/>
</dbReference>
<keyword evidence="3" id="KW-0067">ATP-binding</keyword>
<dbReference type="InterPro" id="IPR015856">
    <property type="entry name" value="ABC_transpr_CbiO/EcfA_su"/>
</dbReference>
<reference evidence="5 6" key="1">
    <citation type="submission" date="2007-08" db="EMBL/GenBank/DDBJ databases">
        <title>Complete sequence of Shewanella sediminis HAW-EB3.</title>
        <authorList>
            <consortium name="US DOE Joint Genome Institute"/>
            <person name="Copeland A."/>
            <person name="Lucas S."/>
            <person name="Lapidus A."/>
            <person name="Barry K."/>
            <person name="Glavina del Rio T."/>
            <person name="Dalin E."/>
            <person name="Tice H."/>
            <person name="Pitluck S."/>
            <person name="Chertkov O."/>
            <person name="Brettin T."/>
            <person name="Bruce D."/>
            <person name="Detter J.C."/>
            <person name="Han C."/>
            <person name="Schmutz J."/>
            <person name="Larimer F."/>
            <person name="Land M."/>
            <person name="Hauser L."/>
            <person name="Kyrpides N."/>
            <person name="Kim E."/>
            <person name="Zhao J.-S."/>
            <person name="Richardson P."/>
        </authorList>
    </citation>
    <scope>NUCLEOTIDE SEQUENCE [LARGE SCALE GENOMIC DNA]</scope>
    <source>
        <strain evidence="5 6">HAW-EB3</strain>
    </source>
</reference>
<dbReference type="GO" id="GO:0016020">
    <property type="term" value="C:membrane"/>
    <property type="evidence" value="ECO:0007669"/>
    <property type="project" value="InterPro"/>
</dbReference>
<accession>A8FPH2</accession>
<dbReference type="HOGENOM" id="CLU_000604_86_7_6"/>
<keyword evidence="6" id="KW-1185">Reference proteome</keyword>
<evidence type="ECO:0000259" key="4">
    <source>
        <dbReference type="PROSITE" id="PS50893"/>
    </source>
</evidence>
<sequence>MDMVCSDMNLLELDRVSFRYHSDSPLVLNEASLAIRKGECHCISGPTGSGKSSLLNLIVGCLSRPFEGELHIADGVVLGLVMQDPNVQFIRQSVGAEVAFALENLAVPYDLMVGKVQAALRKVGLYVSLDMPIEQLSLGQKYRLMIAAQLVYEPDILLLDEPWAQLDDMGVDELMSVLRLLKSDNVAIVLVEHNPAAFSDLVDHFWQLKDGKMTSGCFQSAPISFTRPGYIPVGESVLAFEPFEFCFEDQSPLFVCHDHLELFEGEIVALVGDNGAGKSSLLKSIAGIQSNVRALPLAVLGKQPKLGIFGGELGLLLQRPNRQLFENTVLEEMQFSLKRFGLPLENADRLLREMGLEDLKSHSPHTLSYGQQHLVALASLASLKPKVLLLDDPLAGLDQAFYCRVWQVLVSLSQQGTAILFSSHRQMNHMPVTRSWQLSDGLLYDDLSLAGVESVSAG</sequence>
<dbReference type="Pfam" id="PF00005">
    <property type="entry name" value="ABC_tran"/>
    <property type="match status" value="2"/>
</dbReference>
<evidence type="ECO:0000313" key="5">
    <source>
        <dbReference type="EMBL" id="ABV34745.1"/>
    </source>
</evidence>
<dbReference type="InterPro" id="IPR027417">
    <property type="entry name" value="P-loop_NTPase"/>
</dbReference>
<feature type="domain" description="ABC transporter" evidence="4">
    <location>
        <begin position="238"/>
        <end position="455"/>
    </location>
</feature>
<dbReference type="GO" id="GO:0016887">
    <property type="term" value="F:ATP hydrolysis activity"/>
    <property type="evidence" value="ECO:0007669"/>
    <property type="project" value="InterPro"/>
</dbReference>
<evidence type="ECO:0000256" key="1">
    <source>
        <dbReference type="ARBA" id="ARBA00022448"/>
    </source>
</evidence>
<dbReference type="PANTHER" id="PTHR43553">
    <property type="entry name" value="HEAVY METAL TRANSPORTER"/>
    <property type="match status" value="1"/>
</dbReference>
<protein>
    <submittedName>
        <fullName evidence="5">ABC transporter related</fullName>
    </submittedName>
</protein>
<dbReference type="AlphaFoldDB" id="A8FPH2"/>
<dbReference type="InterPro" id="IPR003439">
    <property type="entry name" value="ABC_transporter-like_ATP-bd"/>
</dbReference>
<proteinExistence type="predicted"/>
<evidence type="ECO:0000313" key="6">
    <source>
        <dbReference type="Proteomes" id="UP000002015"/>
    </source>
</evidence>
<dbReference type="SUPFAM" id="SSF52540">
    <property type="entry name" value="P-loop containing nucleoside triphosphate hydrolases"/>
    <property type="match status" value="2"/>
</dbReference>
<feature type="domain" description="ABC transporter" evidence="4">
    <location>
        <begin position="11"/>
        <end position="235"/>
    </location>
</feature>
<dbReference type="Proteomes" id="UP000002015">
    <property type="component" value="Chromosome"/>
</dbReference>
<dbReference type="SMART" id="SM00382">
    <property type="entry name" value="AAA"/>
    <property type="match status" value="2"/>
</dbReference>
<dbReference type="KEGG" id="sse:Ssed_0132"/>
<dbReference type="InterPro" id="IPR003593">
    <property type="entry name" value="AAA+_ATPase"/>
</dbReference>